<dbReference type="EMBL" id="JAEQNA010000003">
    <property type="protein sequence ID" value="MBL0421017.1"/>
    <property type="molecule type" value="Genomic_DNA"/>
</dbReference>
<feature type="active site" description="Nucleophile; methyl group acceptor" evidence="9">
    <location>
        <position position="117"/>
    </location>
</feature>
<dbReference type="SUPFAM" id="SSF53155">
    <property type="entry name" value="Methylated DNA-protein cysteine methyltransferase domain"/>
    <property type="match status" value="1"/>
</dbReference>
<dbReference type="InterPro" id="IPR036631">
    <property type="entry name" value="MGMT_N_sf"/>
</dbReference>
<comment type="caution">
    <text evidence="12">The sequence shown here is derived from an EMBL/GenBank/DDBJ whole genome shotgun (WGS) entry which is preliminary data.</text>
</comment>
<dbReference type="PROSITE" id="PS00374">
    <property type="entry name" value="MGMT"/>
    <property type="match status" value="1"/>
</dbReference>
<evidence type="ECO:0000313" key="12">
    <source>
        <dbReference type="EMBL" id="MBL0421017.1"/>
    </source>
</evidence>
<evidence type="ECO:0000256" key="5">
    <source>
        <dbReference type="ARBA" id="ARBA00022679"/>
    </source>
</evidence>
<dbReference type="GO" id="GO:0005737">
    <property type="term" value="C:cytoplasm"/>
    <property type="evidence" value="ECO:0007669"/>
    <property type="project" value="UniProtKB-SubCell"/>
</dbReference>
<comment type="similarity">
    <text evidence="2 9">Belongs to the MGMT family.</text>
</comment>
<evidence type="ECO:0000259" key="10">
    <source>
        <dbReference type="Pfam" id="PF01035"/>
    </source>
</evidence>
<dbReference type="InterPro" id="IPR036388">
    <property type="entry name" value="WH-like_DNA-bd_sf"/>
</dbReference>
<keyword evidence="3 9" id="KW-0963">Cytoplasm</keyword>
<gene>
    <name evidence="12" type="ORF">JI739_11725</name>
</gene>
<comment type="miscellaneous">
    <text evidence="9">This enzyme catalyzes only one turnover and therefore is not strictly catalytic. According to one definition, an enzyme is a biocatalyst that acts repeatedly and over many reaction cycles.</text>
</comment>
<evidence type="ECO:0000256" key="7">
    <source>
        <dbReference type="ARBA" id="ARBA00023204"/>
    </source>
</evidence>
<evidence type="ECO:0000313" key="13">
    <source>
        <dbReference type="Proteomes" id="UP000613011"/>
    </source>
</evidence>
<sequence>MRLAATARGLAGAWFHGQKHGPTGDEPWQEDPQHPVLREAASQLDAYFARRLRQFDLPLDLATGTPFQQRIWQALCGIGHGQTVSYGELARRVGQPAAVRAVGAAIGRNPLSIVVPCHRVIGKGGALTGYAGGLERKTALLQVEG</sequence>
<dbReference type="Pfam" id="PF01035">
    <property type="entry name" value="DNA_binding_1"/>
    <property type="match status" value="1"/>
</dbReference>
<dbReference type="GO" id="GO:0003908">
    <property type="term" value="F:methylated-DNA-[protein]-cysteine S-methyltransferase activity"/>
    <property type="evidence" value="ECO:0007669"/>
    <property type="project" value="UniProtKB-UniRule"/>
</dbReference>
<organism evidence="12 13">
    <name type="scientific">Ramlibacter aurantiacus</name>
    <dbReference type="NCBI Taxonomy" id="2801330"/>
    <lineage>
        <taxon>Bacteria</taxon>
        <taxon>Pseudomonadati</taxon>
        <taxon>Pseudomonadota</taxon>
        <taxon>Betaproteobacteria</taxon>
        <taxon>Burkholderiales</taxon>
        <taxon>Comamonadaceae</taxon>
        <taxon>Ramlibacter</taxon>
    </lineage>
</organism>
<dbReference type="Gene3D" id="1.10.10.10">
    <property type="entry name" value="Winged helix-like DNA-binding domain superfamily/Winged helix DNA-binding domain"/>
    <property type="match status" value="1"/>
</dbReference>
<evidence type="ECO:0000256" key="3">
    <source>
        <dbReference type="ARBA" id="ARBA00022490"/>
    </source>
</evidence>
<name>A0A936ZHI5_9BURK</name>
<keyword evidence="4 9" id="KW-0489">Methyltransferase</keyword>
<dbReference type="GO" id="GO:0032259">
    <property type="term" value="P:methylation"/>
    <property type="evidence" value="ECO:0007669"/>
    <property type="project" value="UniProtKB-KW"/>
</dbReference>
<dbReference type="HAMAP" id="MF_00772">
    <property type="entry name" value="OGT"/>
    <property type="match status" value="1"/>
</dbReference>
<accession>A0A936ZHI5</accession>
<evidence type="ECO:0000256" key="4">
    <source>
        <dbReference type="ARBA" id="ARBA00022603"/>
    </source>
</evidence>
<evidence type="ECO:0000256" key="6">
    <source>
        <dbReference type="ARBA" id="ARBA00022763"/>
    </source>
</evidence>
<dbReference type="InterPro" id="IPR014048">
    <property type="entry name" value="MethylDNA_cys_MeTrfase_DNA-bd"/>
</dbReference>
<dbReference type="Proteomes" id="UP000613011">
    <property type="component" value="Unassembled WGS sequence"/>
</dbReference>
<comment type="subcellular location">
    <subcellularLocation>
        <location evidence="9">Cytoplasm</location>
    </subcellularLocation>
</comment>
<dbReference type="AlphaFoldDB" id="A0A936ZHI5"/>
<keyword evidence="7 9" id="KW-0234">DNA repair</keyword>
<dbReference type="NCBIfam" id="TIGR00589">
    <property type="entry name" value="ogt"/>
    <property type="match status" value="1"/>
</dbReference>
<dbReference type="SUPFAM" id="SSF46767">
    <property type="entry name" value="Methylated DNA-protein cysteine methyltransferase, C-terminal domain"/>
    <property type="match status" value="1"/>
</dbReference>
<keyword evidence="13" id="KW-1185">Reference proteome</keyword>
<dbReference type="GO" id="GO:0006307">
    <property type="term" value="P:DNA alkylation repair"/>
    <property type="evidence" value="ECO:0007669"/>
    <property type="project" value="UniProtKB-UniRule"/>
</dbReference>
<dbReference type="Gene3D" id="3.30.160.70">
    <property type="entry name" value="Methylated DNA-protein cysteine methyltransferase domain"/>
    <property type="match status" value="1"/>
</dbReference>
<evidence type="ECO:0000259" key="11">
    <source>
        <dbReference type="Pfam" id="PF02870"/>
    </source>
</evidence>
<keyword evidence="5 9" id="KW-0808">Transferase</keyword>
<dbReference type="FunFam" id="1.10.10.10:FF:000214">
    <property type="entry name" value="Methylated-DNA--protein-cysteine methyltransferase"/>
    <property type="match status" value="1"/>
</dbReference>
<dbReference type="InterPro" id="IPR008332">
    <property type="entry name" value="MethylG_MeTrfase_N"/>
</dbReference>
<dbReference type="InterPro" id="IPR023546">
    <property type="entry name" value="MGMT"/>
</dbReference>
<evidence type="ECO:0000256" key="1">
    <source>
        <dbReference type="ARBA" id="ARBA00001286"/>
    </source>
</evidence>
<evidence type="ECO:0000256" key="8">
    <source>
        <dbReference type="ARBA" id="ARBA00049348"/>
    </source>
</evidence>
<proteinExistence type="inferred from homology"/>
<dbReference type="Pfam" id="PF02870">
    <property type="entry name" value="Methyltransf_1N"/>
    <property type="match status" value="1"/>
</dbReference>
<evidence type="ECO:0000256" key="2">
    <source>
        <dbReference type="ARBA" id="ARBA00008711"/>
    </source>
</evidence>
<protein>
    <recommendedName>
        <fullName evidence="9">Methylated-DNA--protein-cysteine methyltransferase</fullName>
        <ecNumber evidence="9">2.1.1.63</ecNumber>
    </recommendedName>
    <alternativeName>
        <fullName evidence="9">6-O-methylguanine-DNA methyltransferase</fullName>
        <shortName evidence="9">MGMT</shortName>
    </alternativeName>
    <alternativeName>
        <fullName evidence="9">O-6-methylguanine-DNA-alkyltransferase</fullName>
    </alternativeName>
</protein>
<comment type="function">
    <text evidence="9">Involved in the cellular defense against the biological effects of O6-methylguanine (O6-MeG) and O4-methylthymine (O4-MeT) in DNA. Repairs the methylated nucleobase in DNA by stoichiometrically transferring the methyl group to a cysteine residue in the enzyme. This is a suicide reaction: the enzyme is irreversibly inactivated.</text>
</comment>
<comment type="catalytic activity">
    <reaction evidence="1 9">
        <text>a 4-O-methyl-thymidine in DNA + L-cysteinyl-[protein] = a thymidine in DNA + S-methyl-L-cysteinyl-[protein]</text>
        <dbReference type="Rhea" id="RHEA:53428"/>
        <dbReference type="Rhea" id="RHEA-COMP:10131"/>
        <dbReference type="Rhea" id="RHEA-COMP:10132"/>
        <dbReference type="Rhea" id="RHEA-COMP:13555"/>
        <dbReference type="Rhea" id="RHEA-COMP:13556"/>
        <dbReference type="ChEBI" id="CHEBI:29950"/>
        <dbReference type="ChEBI" id="CHEBI:82612"/>
        <dbReference type="ChEBI" id="CHEBI:137386"/>
        <dbReference type="ChEBI" id="CHEBI:137387"/>
        <dbReference type="EC" id="2.1.1.63"/>
    </reaction>
</comment>
<keyword evidence="6 9" id="KW-0227">DNA damage</keyword>
<dbReference type="InterPro" id="IPR001497">
    <property type="entry name" value="MethylDNA_cys_MeTrfase_AS"/>
</dbReference>
<dbReference type="PANTHER" id="PTHR10815">
    <property type="entry name" value="METHYLATED-DNA--PROTEIN-CYSTEINE METHYLTRANSFERASE"/>
    <property type="match status" value="1"/>
</dbReference>
<dbReference type="PANTHER" id="PTHR10815:SF5">
    <property type="entry name" value="METHYLATED-DNA--PROTEIN-CYSTEINE METHYLTRANSFERASE"/>
    <property type="match status" value="1"/>
</dbReference>
<evidence type="ECO:0000256" key="9">
    <source>
        <dbReference type="HAMAP-Rule" id="MF_00772"/>
    </source>
</evidence>
<comment type="catalytic activity">
    <reaction evidence="8 9">
        <text>a 6-O-methyl-2'-deoxyguanosine in DNA + L-cysteinyl-[protein] = S-methyl-L-cysteinyl-[protein] + a 2'-deoxyguanosine in DNA</text>
        <dbReference type="Rhea" id="RHEA:24000"/>
        <dbReference type="Rhea" id="RHEA-COMP:10131"/>
        <dbReference type="Rhea" id="RHEA-COMP:10132"/>
        <dbReference type="Rhea" id="RHEA-COMP:11367"/>
        <dbReference type="Rhea" id="RHEA-COMP:11368"/>
        <dbReference type="ChEBI" id="CHEBI:29950"/>
        <dbReference type="ChEBI" id="CHEBI:82612"/>
        <dbReference type="ChEBI" id="CHEBI:85445"/>
        <dbReference type="ChEBI" id="CHEBI:85448"/>
        <dbReference type="EC" id="2.1.1.63"/>
    </reaction>
</comment>
<dbReference type="CDD" id="cd06445">
    <property type="entry name" value="ATase"/>
    <property type="match status" value="1"/>
</dbReference>
<feature type="domain" description="Methylated-DNA-[protein]-cysteine S-methyltransferase DNA binding" evidence="10">
    <location>
        <begin position="66"/>
        <end position="145"/>
    </location>
</feature>
<dbReference type="EC" id="2.1.1.63" evidence="9"/>
<dbReference type="InterPro" id="IPR036217">
    <property type="entry name" value="MethylDNA_cys_MeTrfase_DNAb"/>
</dbReference>
<reference evidence="12" key="1">
    <citation type="submission" date="2021-01" db="EMBL/GenBank/DDBJ databases">
        <title>Ramlibacter sp. strain AW1 16S ribosomal RNA gene Genome sequencing and assembly.</title>
        <authorList>
            <person name="Kang M."/>
        </authorList>
    </citation>
    <scope>NUCLEOTIDE SEQUENCE</scope>
    <source>
        <strain evidence="12">AW1</strain>
    </source>
</reference>
<feature type="domain" description="Methylguanine DNA methyltransferase ribonuclease-like" evidence="11">
    <location>
        <begin position="8"/>
        <end position="61"/>
    </location>
</feature>